<organism evidence="3 4">
    <name type="scientific">Leucobacter viscericola</name>
    <dbReference type="NCBI Taxonomy" id="2714935"/>
    <lineage>
        <taxon>Bacteria</taxon>
        <taxon>Bacillati</taxon>
        <taxon>Actinomycetota</taxon>
        <taxon>Actinomycetes</taxon>
        <taxon>Micrococcales</taxon>
        <taxon>Microbacteriaceae</taxon>
        <taxon>Leucobacter</taxon>
    </lineage>
</organism>
<gene>
    <name evidence="3" type="ORF">G7068_15680</name>
</gene>
<evidence type="ECO:0000313" key="4">
    <source>
        <dbReference type="Proteomes" id="UP000502677"/>
    </source>
</evidence>
<dbReference type="RefSeq" id="WP_166292821.1">
    <property type="nucleotide sequence ID" value="NZ_CP049863.1"/>
</dbReference>
<dbReference type="EMBL" id="CP049863">
    <property type="protein sequence ID" value="QIK64489.1"/>
    <property type="molecule type" value="Genomic_DNA"/>
</dbReference>
<name>A0A6G7XJ80_9MICO</name>
<keyword evidence="2" id="KW-0812">Transmembrane</keyword>
<feature type="compositionally biased region" description="Basic and acidic residues" evidence="1">
    <location>
        <begin position="158"/>
        <end position="178"/>
    </location>
</feature>
<feature type="region of interest" description="Disordered" evidence="1">
    <location>
        <begin position="158"/>
        <end position="192"/>
    </location>
</feature>
<proteinExistence type="predicted"/>
<dbReference type="Pfam" id="PF09534">
    <property type="entry name" value="Trp_oprn_chp"/>
    <property type="match status" value="1"/>
</dbReference>
<dbReference type="InterPro" id="IPR019051">
    <property type="entry name" value="Trp_biosyn_TM_oprn/chp"/>
</dbReference>
<evidence type="ECO:0000313" key="3">
    <source>
        <dbReference type="EMBL" id="QIK64489.1"/>
    </source>
</evidence>
<reference evidence="3 4" key="1">
    <citation type="submission" date="2020-03" db="EMBL/GenBank/DDBJ databases">
        <title>Leucobacter sp. nov., isolated from beetles.</title>
        <authorList>
            <person name="Hyun D.-W."/>
            <person name="Bae J.-W."/>
        </authorList>
    </citation>
    <scope>NUCLEOTIDE SEQUENCE [LARGE SCALE GENOMIC DNA]</scope>
    <source>
        <strain evidence="3 4">HDW9C</strain>
    </source>
</reference>
<dbReference type="KEGG" id="lvi:G7068_15680"/>
<feature type="transmembrane region" description="Helical" evidence="2">
    <location>
        <begin position="45"/>
        <end position="66"/>
    </location>
</feature>
<accession>A0A6G7XJ80</accession>
<keyword evidence="2" id="KW-1133">Transmembrane helix</keyword>
<sequence>MRAKPLILLGIAATGAASLLAGSQTWVSFMLEGVHKVETVPGQDINPALTPLALALVAAALALTIAGTVFRRVLGVLVALLGAGSAALTWSALASPLSAISGKVTELTGITGSASASAIVWSEVSPWGYVTLVLGIVAALLGIAVVVWGGRWGTAGRKYDAERKRQDPKSEGPDRISDWDSLSEGDDPTQPQ</sequence>
<feature type="compositionally biased region" description="Acidic residues" evidence="1">
    <location>
        <begin position="181"/>
        <end position="192"/>
    </location>
</feature>
<keyword evidence="2" id="KW-0472">Membrane</keyword>
<feature type="transmembrane region" description="Helical" evidence="2">
    <location>
        <begin position="73"/>
        <end position="93"/>
    </location>
</feature>
<feature type="transmembrane region" description="Helical" evidence="2">
    <location>
        <begin position="127"/>
        <end position="148"/>
    </location>
</feature>
<keyword evidence="4" id="KW-1185">Reference proteome</keyword>
<evidence type="ECO:0000256" key="2">
    <source>
        <dbReference type="SAM" id="Phobius"/>
    </source>
</evidence>
<dbReference type="Proteomes" id="UP000502677">
    <property type="component" value="Chromosome"/>
</dbReference>
<evidence type="ECO:0000256" key="1">
    <source>
        <dbReference type="SAM" id="MobiDB-lite"/>
    </source>
</evidence>
<protein>
    <submittedName>
        <fullName evidence="3">Trp biosynthesis-associated membrane protein</fullName>
    </submittedName>
</protein>
<dbReference type="AlphaFoldDB" id="A0A6G7XJ80"/>